<keyword evidence="2" id="KW-1185">Reference proteome</keyword>
<organism evidence="1">
    <name type="scientific">Oryza brachyantha</name>
    <name type="common">malo sina</name>
    <dbReference type="NCBI Taxonomy" id="4533"/>
    <lineage>
        <taxon>Eukaryota</taxon>
        <taxon>Viridiplantae</taxon>
        <taxon>Streptophyta</taxon>
        <taxon>Embryophyta</taxon>
        <taxon>Tracheophyta</taxon>
        <taxon>Spermatophyta</taxon>
        <taxon>Magnoliopsida</taxon>
        <taxon>Liliopsida</taxon>
        <taxon>Poales</taxon>
        <taxon>Poaceae</taxon>
        <taxon>BOP clade</taxon>
        <taxon>Oryzoideae</taxon>
        <taxon>Oryzeae</taxon>
        <taxon>Oryzinae</taxon>
        <taxon>Oryza</taxon>
    </lineage>
</organism>
<evidence type="ECO:0000313" key="2">
    <source>
        <dbReference type="Proteomes" id="UP000006038"/>
    </source>
</evidence>
<sequence>PVGAGSDLARVRRDRIIGVDFLSLRCSGARRNCSIDRNIDCCSLIRDSVAIYP</sequence>
<dbReference type="HOGENOM" id="CLU_3074893_0_0_1"/>
<dbReference type="EnsemblPlants" id="OB07G29690.1">
    <property type="protein sequence ID" value="OB07G29690.1"/>
    <property type="gene ID" value="OB07G29690"/>
</dbReference>
<evidence type="ECO:0000313" key="1">
    <source>
        <dbReference type="EnsemblPlants" id="OB07G29690.1"/>
    </source>
</evidence>
<reference evidence="1" key="2">
    <citation type="submission" date="2013-04" db="UniProtKB">
        <authorList>
            <consortium name="EnsemblPlants"/>
        </authorList>
    </citation>
    <scope>IDENTIFICATION</scope>
</reference>
<reference evidence="1" key="1">
    <citation type="journal article" date="2013" name="Nat. Commun.">
        <title>Whole-genome sequencing of Oryza brachyantha reveals mechanisms underlying Oryza genome evolution.</title>
        <authorList>
            <person name="Chen J."/>
            <person name="Huang Q."/>
            <person name="Gao D."/>
            <person name="Wang J."/>
            <person name="Lang Y."/>
            <person name="Liu T."/>
            <person name="Li B."/>
            <person name="Bai Z."/>
            <person name="Luis Goicoechea J."/>
            <person name="Liang C."/>
            <person name="Chen C."/>
            <person name="Zhang W."/>
            <person name="Sun S."/>
            <person name="Liao Y."/>
            <person name="Zhang X."/>
            <person name="Yang L."/>
            <person name="Song C."/>
            <person name="Wang M."/>
            <person name="Shi J."/>
            <person name="Liu G."/>
            <person name="Liu J."/>
            <person name="Zhou H."/>
            <person name="Zhou W."/>
            <person name="Yu Q."/>
            <person name="An N."/>
            <person name="Chen Y."/>
            <person name="Cai Q."/>
            <person name="Wang B."/>
            <person name="Liu B."/>
            <person name="Min J."/>
            <person name="Huang Y."/>
            <person name="Wu H."/>
            <person name="Li Z."/>
            <person name="Zhang Y."/>
            <person name="Yin Y."/>
            <person name="Song W."/>
            <person name="Jiang J."/>
            <person name="Jackson S.A."/>
            <person name="Wing R.A."/>
            <person name="Wang J."/>
            <person name="Chen M."/>
        </authorList>
    </citation>
    <scope>NUCLEOTIDE SEQUENCE [LARGE SCALE GENOMIC DNA]</scope>
    <source>
        <strain evidence="1">cv. IRGC 101232</strain>
    </source>
</reference>
<proteinExistence type="predicted"/>
<dbReference type="AlphaFoldDB" id="J3MNI7"/>
<dbReference type="Gramene" id="OB07G29690.1">
    <property type="protein sequence ID" value="OB07G29690.1"/>
    <property type="gene ID" value="OB07G29690"/>
</dbReference>
<accession>J3MNI7</accession>
<protein>
    <submittedName>
        <fullName evidence="1">Uncharacterized protein</fullName>
    </submittedName>
</protein>
<name>J3MNI7_ORYBR</name>
<dbReference type="Proteomes" id="UP000006038">
    <property type="component" value="Chromosome 7"/>
</dbReference>